<evidence type="ECO:0000313" key="2">
    <source>
        <dbReference type="EMBL" id="QDT44853.1"/>
    </source>
</evidence>
<sequence length="157" mass="18679">MLCEAIDRALTRYEFHLIAFVIMPEHLHLLVYPTTHESKIDRFLAAIKRPFSYRIKELLREQQHPLLKDLTIRTRPGKTAFRFWLEGPGFDRNFFSEQAVEAAVNYLHLNPVKRKLVSEVKDWKWSSARWYESNGEIIDSDLPTIHGLPWEFFHQTN</sequence>
<dbReference type="InterPro" id="IPR036515">
    <property type="entry name" value="Transposase_17_sf"/>
</dbReference>
<dbReference type="AlphaFoldDB" id="A0A517RLV5"/>
<dbReference type="KEGG" id="gaz:Pan241w_49690"/>
<evidence type="ECO:0000313" key="3">
    <source>
        <dbReference type="Proteomes" id="UP000317171"/>
    </source>
</evidence>
<dbReference type="GO" id="GO:0043565">
    <property type="term" value="F:sequence-specific DNA binding"/>
    <property type="evidence" value="ECO:0007669"/>
    <property type="project" value="TreeGrafter"/>
</dbReference>
<proteinExistence type="predicted"/>
<keyword evidence="3" id="KW-1185">Reference proteome</keyword>
<name>A0A517RLV5_9PLAN</name>
<dbReference type="EMBL" id="CP036269">
    <property type="protein sequence ID" value="QDT44853.1"/>
    <property type="molecule type" value="Genomic_DNA"/>
</dbReference>
<dbReference type="Pfam" id="PF01797">
    <property type="entry name" value="Y1_Tnp"/>
    <property type="match status" value="1"/>
</dbReference>
<accession>A0A517RLV5</accession>
<evidence type="ECO:0000259" key="1">
    <source>
        <dbReference type="Pfam" id="PF01797"/>
    </source>
</evidence>
<feature type="domain" description="Transposase IS200-like" evidence="1">
    <location>
        <begin position="3"/>
        <end position="63"/>
    </location>
</feature>
<gene>
    <name evidence="2" type="ORF">Pan241w_49690</name>
</gene>
<dbReference type="GO" id="GO:0006313">
    <property type="term" value="P:DNA transposition"/>
    <property type="evidence" value="ECO:0007669"/>
    <property type="project" value="InterPro"/>
</dbReference>
<dbReference type="PANTHER" id="PTHR36966">
    <property type="entry name" value="REP-ASSOCIATED TYROSINE TRANSPOSASE"/>
    <property type="match status" value="1"/>
</dbReference>
<protein>
    <submittedName>
        <fullName evidence="2">Transposase IS200 like protein</fullName>
    </submittedName>
</protein>
<dbReference type="SUPFAM" id="SSF143422">
    <property type="entry name" value="Transposase IS200-like"/>
    <property type="match status" value="1"/>
</dbReference>
<organism evidence="2 3">
    <name type="scientific">Gimesia alba</name>
    <dbReference type="NCBI Taxonomy" id="2527973"/>
    <lineage>
        <taxon>Bacteria</taxon>
        <taxon>Pseudomonadati</taxon>
        <taxon>Planctomycetota</taxon>
        <taxon>Planctomycetia</taxon>
        <taxon>Planctomycetales</taxon>
        <taxon>Planctomycetaceae</taxon>
        <taxon>Gimesia</taxon>
    </lineage>
</organism>
<dbReference type="PANTHER" id="PTHR36966:SF1">
    <property type="entry name" value="REP-ASSOCIATED TYROSINE TRANSPOSASE"/>
    <property type="match status" value="1"/>
</dbReference>
<dbReference type="InterPro" id="IPR052715">
    <property type="entry name" value="RAYT_transposase"/>
</dbReference>
<dbReference type="Gene3D" id="3.30.70.1290">
    <property type="entry name" value="Transposase IS200-like"/>
    <property type="match status" value="1"/>
</dbReference>
<dbReference type="InterPro" id="IPR002686">
    <property type="entry name" value="Transposase_17"/>
</dbReference>
<dbReference type="GO" id="GO:0004803">
    <property type="term" value="F:transposase activity"/>
    <property type="evidence" value="ECO:0007669"/>
    <property type="project" value="InterPro"/>
</dbReference>
<reference evidence="2 3" key="1">
    <citation type="submission" date="2019-02" db="EMBL/GenBank/DDBJ databases">
        <title>Deep-cultivation of Planctomycetes and their phenomic and genomic characterization uncovers novel biology.</title>
        <authorList>
            <person name="Wiegand S."/>
            <person name="Jogler M."/>
            <person name="Boedeker C."/>
            <person name="Pinto D."/>
            <person name="Vollmers J."/>
            <person name="Rivas-Marin E."/>
            <person name="Kohn T."/>
            <person name="Peeters S.H."/>
            <person name="Heuer A."/>
            <person name="Rast P."/>
            <person name="Oberbeckmann S."/>
            <person name="Bunk B."/>
            <person name="Jeske O."/>
            <person name="Meyerdierks A."/>
            <person name="Storesund J.E."/>
            <person name="Kallscheuer N."/>
            <person name="Luecker S."/>
            <person name="Lage O.M."/>
            <person name="Pohl T."/>
            <person name="Merkel B.J."/>
            <person name="Hornburger P."/>
            <person name="Mueller R.-W."/>
            <person name="Bruemmer F."/>
            <person name="Labrenz M."/>
            <person name="Spormann A.M."/>
            <person name="Op den Camp H."/>
            <person name="Overmann J."/>
            <person name="Amann R."/>
            <person name="Jetten M.S.M."/>
            <person name="Mascher T."/>
            <person name="Medema M.H."/>
            <person name="Devos D.P."/>
            <person name="Kaster A.-K."/>
            <person name="Ovreas L."/>
            <person name="Rohde M."/>
            <person name="Galperin M.Y."/>
            <person name="Jogler C."/>
        </authorList>
    </citation>
    <scope>NUCLEOTIDE SEQUENCE [LARGE SCALE GENOMIC DNA]</scope>
    <source>
        <strain evidence="2 3">Pan241w</strain>
    </source>
</reference>
<dbReference type="Proteomes" id="UP000317171">
    <property type="component" value="Chromosome"/>
</dbReference>